<accession>A0A1E7F6C7</accession>
<feature type="compositionally biased region" description="Low complexity" evidence="1">
    <location>
        <begin position="1"/>
        <end position="43"/>
    </location>
</feature>
<dbReference type="EMBL" id="KV784361">
    <property type="protein sequence ID" value="OEU13679.1"/>
    <property type="molecule type" value="Genomic_DNA"/>
</dbReference>
<keyword evidence="3" id="KW-1185">Reference proteome</keyword>
<proteinExistence type="predicted"/>
<reference evidence="2 3" key="1">
    <citation type="submission" date="2016-09" db="EMBL/GenBank/DDBJ databases">
        <title>Extensive genetic diversity and differential bi-allelic expression allows diatom success in the polar Southern Ocean.</title>
        <authorList>
            <consortium name="DOE Joint Genome Institute"/>
            <person name="Mock T."/>
            <person name="Otillar R.P."/>
            <person name="Strauss J."/>
            <person name="Dupont C."/>
            <person name="Frickenhaus S."/>
            <person name="Maumus F."/>
            <person name="Mcmullan M."/>
            <person name="Sanges R."/>
            <person name="Schmutz J."/>
            <person name="Toseland A."/>
            <person name="Valas R."/>
            <person name="Veluchamy A."/>
            <person name="Ward B.J."/>
            <person name="Allen A."/>
            <person name="Barry K."/>
            <person name="Falciatore A."/>
            <person name="Ferrante M."/>
            <person name="Fortunato A.E."/>
            <person name="Gloeckner G."/>
            <person name="Gruber A."/>
            <person name="Hipkin R."/>
            <person name="Janech M."/>
            <person name="Kroth P."/>
            <person name="Leese F."/>
            <person name="Lindquist E."/>
            <person name="Lyon B.R."/>
            <person name="Martin J."/>
            <person name="Mayer C."/>
            <person name="Parker M."/>
            <person name="Quesneville H."/>
            <person name="Raymond J."/>
            <person name="Uhlig C."/>
            <person name="Valentin K.U."/>
            <person name="Worden A.Z."/>
            <person name="Armbrust E.V."/>
            <person name="Bowler C."/>
            <person name="Green B."/>
            <person name="Moulton V."/>
            <person name="Van Oosterhout C."/>
            <person name="Grigoriev I."/>
        </authorList>
    </citation>
    <scope>NUCLEOTIDE SEQUENCE [LARGE SCALE GENOMIC DNA]</scope>
    <source>
        <strain evidence="2 3">CCMP1102</strain>
    </source>
</reference>
<protein>
    <submittedName>
        <fullName evidence="2">Uncharacterized protein</fullName>
    </submittedName>
</protein>
<feature type="region of interest" description="Disordered" evidence="1">
    <location>
        <begin position="1"/>
        <end position="57"/>
    </location>
</feature>
<evidence type="ECO:0000313" key="2">
    <source>
        <dbReference type="EMBL" id="OEU13679.1"/>
    </source>
</evidence>
<gene>
    <name evidence="2" type="ORF">FRACYDRAFT_242024</name>
</gene>
<dbReference type="KEGG" id="fcy:FRACYDRAFT_242024"/>
<dbReference type="InParanoid" id="A0A1E7F6C7"/>
<organism evidence="2 3">
    <name type="scientific">Fragilariopsis cylindrus CCMP1102</name>
    <dbReference type="NCBI Taxonomy" id="635003"/>
    <lineage>
        <taxon>Eukaryota</taxon>
        <taxon>Sar</taxon>
        <taxon>Stramenopiles</taxon>
        <taxon>Ochrophyta</taxon>
        <taxon>Bacillariophyta</taxon>
        <taxon>Bacillariophyceae</taxon>
        <taxon>Bacillariophycidae</taxon>
        <taxon>Bacillariales</taxon>
        <taxon>Bacillariaceae</taxon>
        <taxon>Fragilariopsis</taxon>
    </lineage>
</organism>
<name>A0A1E7F6C7_9STRA</name>
<feature type="region of interest" description="Disordered" evidence="1">
    <location>
        <begin position="479"/>
        <end position="509"/>
    </location>
</feature>
<feature type="region of interest" description="Disordered" evidence="1">
    <location>
        <begin position="430"/>
        <end position="463"/>
    </location>
</feature>
<dbReference type="OrthoDB" id="10688169at2759"/>
<evidence type="ECO:0000313" key="3">
    <source>
        <dbReference type="Proteomes" id="UP000095751"/>
    </source>
</evidence>
<sequence>MSISPSSPSSRFSGSSSFSPPLSSSTSSSTACTTSSSSETSTFADMMNEDHNRTNDVSSLLRKTERCFLRKQYSRSLILVDQYFRDENVSKLREPNGEISPSSGTANVIRLFPSIILSQKNQKNINNDDINKNEKSFTFVATVLGYGEDSRSILSTSSSPAATNSLIIDRLAGLGLQSWHEIQRKKNTSKTAIMKGRRRRRRQNNEKHTKYHDDDIDDRWMELMEILDYYDNKDENEIGNRNKSNGIDRKLSVTLDATKSRIINSSQKNESHISLCKFRHRHGGALSTELLSTIWIPFWDYHGYERQAFMWTIQVLHYYSPSKISLLQPSPASSASASATTIEDELWMRCVCQQLPQQSRINATLAKLILGIITEKKDYVIEGFEFELIWNAINTDDNDKDRDNNDYNTDDDVNTVRNSLIETLDGYLNDDTTTTTTTSTNINGNAHDNSLYRRHPSHRGLGVSSRTIVKARDWLLQQQHQHRDSNENTQHNESESEKQQHNLKISSSSPSLLQRPINAAILAIDAAKMIISRVVKRYIDVNDKERKNKWISQLIQPVHSSLSPPSSSFSSCTTNNNNNNMDMELQRQRFKQIILSVVLVLIGWRRRGSWSVLGRL</sequence>
<dbReference type="AlphaFoldDB" id="A0A1E7F6C7"/>
<evidence type="ECO:0000256" key="1">
    <source>
        <dbReference type="SAM" id="MobiDB-lite"/>
    </source>
</evidence>
<feature type="compositionally biased region" description="Basic and acidic residues" evidence="1">
    <location>
        <begin position="481"/>
        <end position="500"/>
    </location>
</feature>
<dbReference type="Proteomes" id="UP000095751">
    <property type="component" value="Unassembled WGS sequence"/>
</dbReference>